<sequence length="177" mass="19984">MKHTAYSTSNSCNFLQDSITIKISLELQNASGITYFTIPQPVISDELYFLIMFISQGIICQAITVLGIFGNIINCIVFVKQGFSDNINVSLLGLTISDLCSLICIMWTCLFFSPVVRDTDLFSPDVHILSGTWPHIIFTRITGWITAFISLERCVCVIKPLKIKTMFTRKRHFNAMI</sequence>
<keyword evidence="4 5" id="KW-0472">Membrane</keyword>
<feature type="domain" description="G-protein coupled receptors family 1 profile" evidence="6">
    <location>
        <begin position="70"/>
        <end position="177"/>
    </location>
</feature>
<dbReference type="InterPro" id="IPR017452">
    <property type="entry name" value="GPCR_Rhodpsn_7TM"/>
</dbReference>
<dbReference type="GO" id="GO:0016020">
    <property type="term" value="C:membrane"/>
    <property type="evidence" value="ECO:0007669"/>
    <property type="project" value="UniProtKB-SubCell"/>
</dbReference>
<feature type="transmembrane region" description="Helical" evidence="5">
    <location>
        <begin position="91"/>
        <end position="116"/>
    </location>
</feature>
<dbReference type="EMBL" id="CAJHNH020004682">
    <property type="protein sequence ID" value="CAG5131486.1"/>
    <property type="molecule type" value="Genomic_DNA"/>
</dbReference>
<evidence type="ECO:0000256" key="5">
    <source>
        <dbReference type="SAM" id="Phobius"/>
    </source>
</evidence>
<keyword evidence="2 5" id="KW-0812">Transmembrane</keyword>
<keyword evidence="8" id="KW-1185">Reference proteome</keyword>
<dbReference type="AlphaFoldDB" id="A0A8S3ZXE8"/>
<dbReference type="PANTHER" id="PTHR46641">
    <property type="entry name" value="FMRFAMIDE RECEPTOR-RELATED"/>
    <property type="match status" value="1"/>
</dbReference>
<proteinExistence type="predicted"/>
<comment type="subcellular location">
    <subcellularLocation>
        <location evidence="1">Membrane</location>
    </subcellularLocation>
</comment>
<feature type="non-terminal residue" evidence="7">
    <location>
        <position position="177"/>
    </location>
</feature>
<dbReference type="PROSITE" id="PS50262">
    <property type="entry name" value="G_PROTEIN_RECEP_F1_2"/>
    <property type="match status" value="1"/>
</dbReference>
<evidence type="ECO:0000313" key="8">
    <source>
        <dbReference type="Proteomes" id="UP000678393"/>
    </source>
</evidence>
<protein>
    <recommendedName>
        <fullName evidence="6">G-protein coupled receptors family 1 profile domain-containing protein</fullName>
    </recommendedName>
</protein>
<dbReference type="Gene3D" id="1.20.1070.10">
    <property type="entry name" value="Rhodopsin 7-helix transmembrane proteins"/>
    <property type="match status" value="1"/>
</dbReference>
<dbReference type="Proteomes" id="UP000678393">
    <property type="component" value="Unassembled WGS sequence"/>
</dbReference>
<dbReference type="PANTHER" id="PTHR46641:SF2">
    <property type="entry name" value="FMRFAMIDE RECEPTOR"/>
    <property type="match status" value="1"/>
</dbReference>
<evidence type="ECO:0000256" key="3">
    <source>
        <dbReference type="ARBA" id="ARBA00022989"/>
    </source>
</evidence>
<organism evidence="7 8">
    <name type="scientific">Candidula unifasciata</name>
    <dbReference type="NCBI Taxonomy" id="100452"/>
    <lineage>
        <taxon>Eukaryota</taxon>
        <taxon>Metazoa</taxon>
        <taxon>Spiralia</taxon>
        <taxon>Lophotrochozoa</taxon>
        <taxon>Mollusca</taxon>
        <taxon>Gastropoda</taxon>
        <taxon>Heterobranchia</taxon>
        <taxon>Euthyneura</taxon>
        <taxon>Panpulmonata</taxon>
        <taxon>Eupulmonata</taxon>
        <taxon>Stylommatophora</taxon>
        <taxon>Helicina</taxon>
        <taxon>Helicoidea</taxon>
        <taxon>Geomitridae</taxon>
        <taxon>Candidula</taxon>
    </lineage>
</organism>
<feature type="transmembrane region" description="Helical" evidence="5">
    <location>
        <begin position="47"/>
        <end position="79"/>
    </location>
</feature>
<accession>A0A8S3ZXE8</accession>
<dbReference type="SUPFAM" id="SSF81321">
    <property type="entry name" value="Family A G protein-coupled receptor-like"/>
    <property type="match status" value="1"/>
</dbReference>
<dbReference type="InterPro" id="IPR052954">
    <property type="entry name" value="GPCR-Ligand_Int"/>
</dbReference>
<name>A0A8S3ZXE8_9EUPU</name>
<evidence type="ECO:0000256" key="2">
    <source>
        <dbReference type="ARBA" id="ARBA00022692"/>
    </source>
</evidence>
<evidence type="ECO:0000259" key="6">
    <source>
        <dbReference type="PROSITE" id="PS50262"/>
    </source>
</evidence>
<dbReference type="OrthoDB" id="6158692at2759"/>
<comment type="caution">
    <text evidence="7">The sequence shown here is derived from an EMBL/GenBank/DDBJ whole genome shotgun (WGS) entry which is preliminary data.</text>
</comment>
<evidence type="ECO:0000256" key="1">
    <source>
        <dbReference type="ARBA" id="ARBA00004370"/>
    </source>
</evidence>
<gene>
    <name evidence="7" type="ORF">CUNI_LOCUS17044</name>
</gene>
<reference evidence="7" key="1">
    <citation type="submission" date="2021-04" db="EMBL/GenBank/DDBJ databases">
        <authorList>
            <consortium name="Molecular Ecology Group"/>
        </authorList>
    </citation>
    <scope>NUCLEOTIDE SEQUENCE</scope>
</reference>
<evidence type="ECO:0000256" key="4">
    <source>
        <dbReference type="ARBA" id="ARBA00023136"/>
    </source>
</evidence>
<feature type="transmembrane region" description="Helical" evidence="5">
    <location>
        <begin position="136"/>
        <end position="161"/>
    </location>
</feature>
<evidence type="ECO:0000313" key="7">
    <source>
        <dbReference type="EMBL" id="CAG5131486.1"/>
    </source>
</evidence>
<keyword evidence="3 5" id="KW-1133">Transmembrane helix</keyword>